<sequence length="142" mass="16309">MDFNAGCEKGMTWILEKILQESDDLEKTMQDCSRRQPDQIVMDGWTGSTFVGWKLPEGRRPYGWHMGELDLWLRFRRARLRDEVPNSMGWFLAAETDPRQVLANRETAAEQTTHKIERGRARRSFRGGSSPPRELGGSVLVG</sequence>
<keyword evidence="3" id="KW-1185">Reference proteome</keyword>
<reference evidence="2" key="1">
    <citation type="submission" date="2020-10" db="EMBL/GenBank/DDBJ databases">
        <authorList>
            <person name="Han B."/>
            <person name="Lu T."/>
            <person name="Zhao Q."/>
            <person name="Huang X."/>
            <person name="Zhao Y."/>
        </authorList>
    </citation>
    <scope>NUCLEOTIDE SEQUENCE</scope>
</reference>
<accession>A0A811NB41</accession>
<name>A0A811NB41_9POAL</name>
<proteinExistence type="predicted"/>
<organism evidence="2 3">
    <name type="scientific">Miscanthus lutarioriparius</name>
    <dbReference type="NCBI Taxonomy" id="422564"/>
    <lineage>
        <taxon>Eukaryota</taxon>
        <taxon>Viridiplantae</taxon>
        <taxon>Streptophyta</taxon>
        <taxon>Embryophyta</taxon>
        <taxon>Tracheophyta</taxon>
        <taxon>Spermatophyta</taxon>
        <taxon>Magnoliopsida</taxon>
        <taxon>Liliopsida</taxon>
        <taxon>Poales</taxon>
        <taxon>Poaceae</taxon>
        <taxon>PACMAD clade</taxon>
        <taxon>Panicoideae</taxon>
        <taxon>Andropogonodae</taxon>
        <taxon>Andropogoneae</taxon>
        <taxon>Saccharinae</taxon>
        <taxon>Miscanthus</taxon>
    </lineage>
</organism>
<gene>
    <name evidence="2" type="ORF">NCGR_LOCUS14487</name>
</gene>
<evidence type="ECO:0000313" key="3">
    <source>
        <dbReference type="Proteomes" id="UP000604825"/>
    </source>
</evidence>
<comment type="caution">
    <text evidence="2">The sequence shown here is derived from an EMBL/GenBank/DDBJ whole genome shotgun (WGS) entry which is preliminary data.</text>
</comment>
<evidence type="ECO:0000313" key="2">
    <source>
        <dbReference type="EMBL" id="CAD6221081.1"/>
    </source>
</evidence>
<evidence type="ECO:0000256" key="1">
    <source>
        <dbReference type="SAM" id="MobiDB-lite"/>
    </source>
</evidence>
<dbReference type="AlphaFoldDB" id="A0A811NB41"/>
<dbReference type="EMBL" id="CAJGYO010000003">
    <property type="protein sequence ID" value="CAD6221081.1"/>
    <property type="molecule type" value="Genomic_DNA"/>
</dbReference>
<protein>
    <submittedName>
        <fullName evidence="2">Uncharacterized protein</fullName>
    </submittedName>
</protein>
<feature type="region of interest" description="Disordered" evidence="1">
    <location>
        <begin position="106"/>
        <end position="142"/>
    </location>
</feature>
<dbReference type="Proteomes" id="UP000604825">
    <property type="component" value="Unassembled WGS sequence"/>
</dbReference>